<gene>
    <name evidence="2" type="ORF">UFOPK1842_00197</name>
</gene>
<protein>
    <submittedName>
        <fullName evidence="2">Unannotated protein</fullName>
    </submittedName>
</protein>
<evidence type="ECO:0000259" key="1">
    <source>
        <dbReference type="Pfam" id="PF03816"/>
    </source>
</evidence>
<organism evidence="2">
    <name type="scientific">freshwater metagenome</name>
    <dbReference type="NCBI Taxonomy" id="449393"/>
    <lineage>
        <taxon>unclassified sequences</taxon>
        <taxon>metagenomes</taxon>
        <taxon>ecological metagenomes</taxon>
    </lineage>
</organism>
<accession>A0A6J6GP46</accession>
<sequence length="375" mass="40458">MRKWARNIAVALSIAIVVTSGGFHFFSKAASKAIPRSKVLQGAPQSKNGDLNVLLLGLDSRRDNDGNPLPRELTKLLHVGPASIGGYNTNTMILIHLPAGGKKAVAISIPRDDYVNVPGYGMKKIKEAYGYAKYAEDSKLYKEGVQQPAREHLARDAGRAAAIATVSQFLDVPIDHFAEVNLVGFYDLAEALGGIQVCLNRAVNDTKYSGAVFPAGLQTISGVDALKFVRQRHGLPNGDLDRTHRQQAFITGVITKFRTQGIFGDISKLSALLNVAKKDVVIDSGFDVLGFLPQAKALTSGNIKFHTLPIEGYVMRNGQSVNLVDEVKIKKYVQDLFNPKPKDPSATPSPKPTKINYANLANGKAVDGGKIPCVN</sequence>
<dbReference type="InterPro" id="IPR050922">
    <property type="entry name" value="LytR/CpsA/Psr_CW_biosynth"/>
</dbReference>
<feature type="domain" description="Cell envelope-related transcriptional attenuator" evidence="1">
    <location>
        <begin position="88"/>
        <end position="257"/>
    </location>
</feature>
<dbReference type="Pfam" id="PF03816">
    <property type="entry name" value="LytR_cpsA_psr"/>
    <property type="match status" value="1"/>
</dbReference>
<proteinExistence type="predicted"/>
<name>A0A6J6GP46_9ZZZZ</name>
<reference evidence="2" key="1">
    <citation type="submission" date="2020-05" db="EMBL/GenBank/DDBJ databases">
        <authorList>
            <person name="Chiriac C."/>
            <person name="Salcher M."/>
            <person name="Ghai R."/>
            <person name="Kavagutti S V."/>
        </authorList>
    </citation>
    <scope>NUCLEOTIDE SEQUENCE</scope>
</reference>
<dbReference type="PANTHER" id="PTHR33392:SF6">
    <property type="entry name" value="POLYISOPRENYL-TEICHOIC ACID--PEPTIDOGLYCAN TEICHOIC ACID TRANSFERASE TAGU"/>
    <property type="match status" value="1"/>
</dbReference>
<evidence type="ECO:0000313" key="2">
    <source>
        <dbReference type="EMBL" id="CAB4601609.1"/>
    </source>
</evidence>
<dbReference type="Gene3D" id="3.40.630.190">
    <property type="entry name" value="LCP protein"/>
    <property type="match status" value="1"/>
</dbReference>
<dbReference type="AlphaFoldDB" id="A0A6J6GP46"/>
<dbReference type="NCBIfam" id="TIGR00350">
    <property type="entry name" value="lytR_cpsA_psr"/>
    <property type="match status" value="1"/>
</dbReference>
<dbReference type="EMBL" id="CAEZUQ010000013">
    <property type="protein sequence ID" value="CAB4601609.1"/>
    <property type="molecule type" value="Genomic_DNA"/>
</dbReference>
<dbReference type="PANTHER" id="PTHR33392">
    <property type="entry name" value="POLYISOPRENYL-TEICHOIC ACID--PEPTIDOGLYCAN TEICHOIC ACID TRANSFERASE TAGU"/>
    <property type="match status" value="1"/>
</dbReference>
<dbReference type="InterPro" id="IPR004474">
    <property type="entry name" value="LytR_CpsA_psr"/>
</dbReference>